<reference evidence="6 7" key="1">
    <citation type="submission" date="2018-04" db="EMBL/GenBank/DDBJ databases">
        <title>The genome of golden apple snail Pomacea canaliculata provides insight into stress tolerance and invasive adaptation.</title>
        <authorList>
            <person name="Liu C."/>
            <person name="Liu B."/>
            <person name="Ren Y."/>
            <person name="Zhang Y."/>
            <person name="Wang H."/>
            <person name="Li S."/>
            <person name="Jiang F."/>
            <person name="Yin L."/>
            <person name="Zhang G."/>
            <person name="Qian W."/>
            <person name="Fan W."/>
        </authorList>
    </citation>
    <scope>NUCLEOTIDE SEQUENCE [LARGE SCALE GENOMIC DNA]</scope>
    <source>
        <strain evidence="6">SZHN2017</strain>
        <tissue evidence="6">Muscle</tissue>
    </source>
</reference>
<dbReference type="Pfam" id="PF00335">
    <property type="entry name" value="Tetraspanin"/>
    <property type="match status" value="1"/>
</dbReference>
<name>A0A2T7P3H3_POMCA</name>
<comment type="caution">
    <text evidence="6">The sequence shown here is derived from an EMBL/GenBank/DDBJ whole genome shotgun (WGS) entry which is preliminary data.</text>
</comment>
<dbReference type="SUPFAM" id="SSF48652">
    <property type="entry name" value="Tetraspanin"/>
    <property type="match status" value="1"/>
</dbReference>
<feature type="transmembrane region" description="Helical" evidence="5">
    <location>
        <begin position="88"/>
        <end position="109"/>
    </location>
</feature>
<dbReference type="Proteomes" id="UP000245119">
    <property type="component" value="Linkage Group LG6"/>
</dbReference>
<dbReference type="OrthoDB" id="2014092at2759"/>
<protein>
    <submittedName>
        <fullName evidence="6">Uncharacterized protein</fullName>
    </submittedName>
</protein>
<feature type="transmembrane region" description="Helical" evidence="5">
    <location>
        <begin position="46"/>
        <end position="68"/>
    </location>
</feature>
<organism evidence="6 7">
    <name type="scientific">Pomacea canaliculata</name>
    <name type="common">Golden apple snail</name>
    <dbReference type="NCBI Taxonomy" id="400727"/>
    <lineage>
        <taxon>Eukaryota</taxon>
        <taxon>Metazoa</taxon>
        <taxon>Spiralia</taxon>
        <taxon>Lophotrochozoa</taxon>
        <taxon>Mollusca</taxon>
        <taxon>Gastropoda</taxon>
        <taxon>Caenogastropoda</taxon>
        <taxon>Architaenioglossa</taxon>
        <taxon>Ampullarioidea</taxon>
        <taxon>Ampullariidae</taxon>
        <taxon>Pomacea</taxon>
    </lineage>
</organism>
<keyword evidence="3 5" id="KW-1133">Transmembrane helix</keyword>
<dbReference type="PANTHER" id="PTHR19282">
    <property type="entry name" value="TETRASPANIN"/>
    <property type="match status" value="1"/>
</dbReference>
<dbReference type="PANTHER" id="PTHR19282:SF544">
    <property type="entry name" value="TETRASPANIN"/>
    <property type="match status" value="1"/>
</dbReference>
<comment type="subcellular location">
    <subcellularLocation>
        <location evidence="1">Membrane</location>
        <topology evidence="1">Multi-pass membrane protein</topology>
    </subcellularLocation>
</comment>
<evidence type="ECO:0000256" key="4">
    <source>
        <dbReference type="ARBA" id="ARBA00023136"/>
    </source>
</evidence>
<dbReference type="GO" id="GO:0005886">
    <property type="term" value="C:plasma membrane"/>
    <property type="evidence" value="ECO:0007669"/>
    <property type="project" value="TreeGrafter"/>
</dbReference>
<feature type="transmembrane region" description="Helical" evidence="5">
    <location>
        <begin position="348"/>
        <end position="370"/>
    </location>
</feature>
<feature type="transmembrane region" description="Helical" evidence="5">
    <location>
        <begin position="116"/>
        <end position="141"/>
    </location>
</feature>
<dbReference type="Gene3D" id="1.10.1450.10">
    <property type="entry name" value="Tetraspanin"/>
    <property type="match status" value="1"/>
</dbReference>
<evidence type="ECO:0000256" key="3">
    <source>
        <dbReference type="ARBA" id="ARBA00022989"/>
    </source>
</evidence>
<accession>A0A2T7P3H3</accession>
<proteinExistence type="predicted"/>
<dbReference type="AlphaFoldDB" id="A0A2T7P3H3"/>
<dbReference type="PRINTS" id="PR00259">
    <property type="entry name" value="TMFOUR"/>
</dbReference>
<keyword evidence="4 5" id="KW-0472">Membrane</keyword>
<sequence>MEEKRVTTPTYLPTKEMDISNYGSSDHVPSFTPQRKCCTRVLLTKYTLFTLNFVLFLAGGVLIGLGVWSRVRGASLAAFSDFTVDLSILLIVIGAVALVVCFFACLGALREQLILLKIYVVAVVALFVVQMVAGILAFVLLDTVERRSLALLRDAMASFGKGDHAERDNVIDSLQEMYYCCGGTSYQDWDVSALYNCSTSVDSACGVPDSCCLHHSVKCGRYTRRYTETYAEQVIYTRGCIGALMNVFKDNLIITGLITFAVGFLQFNLPKNIDRDYFIMKEIVDKPYLCDDEDGSKELDHGAFLHKRRCTKGQINAHTPFDGDDEVDTAGHGPESGWYEGRKCLLNLLRTVCFVLWKLAGGVLIGLGVWSRVRGASLAAFSDFTVDLSILLIVIGAVALVVCFFACLGALREQLILLKIIDT</sequence>
<dbReference type="InterPro" id="IPR008952">
    <property type="entry name" value="Tetraspanin_EC2_sf"/>
</dbReference>
<evidence type="ECO:0000256" key="1">
    <source>
        <dbReference type="ARBA" id="ARBA00004141"/>
    </source>
</evidence>
<gene>
    <name evidence="6" type="ORF">C0Q70_10534</name>
</gene>
<keyword evidence="7" id="KW-1185">Reference proteome</keyword>
<feature type="transmembrane region" description="Helical" evidence="5">
    <location>
        <begin position="390"/>
        <end position="411"/>
    </location>
</feature>
<dbReference type="InterPro" id="IPR018499">
    <property type="entry name" value="Tetraspanin/Peripherin"/>
</dbReference>
<evidence type="ECO:0000313" key="6">
    <source>
        <dbReference type="EMBL" id="PVD27958.1"/>
    </source>
</evidence>
<keyword evidence="2 5" id="KW-0812">Transmembrane</keyword>
<evidence type="ECO:0000256" key="5">
    <source>
        <dbReference type="SAM" id="Phobius"/>
    </source>
</evidence>
<dbReference type="EMBL" id="PZQS01000006">
    <property type="protein sequence ID" value="PVD27958.1"/>
    <property type="molecule type" value="Genomic_DNA"/>
</dbReference>
<evidence type="ECO:0000256" key="2">
    <source>
        <dbReference type="ARBA" id="ARBA00022692"/>
    </source>
</evidence>
<feature type="transmembrane region" description="Helical" evidence="5">
    <location>
        <begin position="252"/>
        <end position="269"/>
    </location>
</feature>
<evidence type="ECO:0000313" key="7">
    <source>
        <dbReference type="Proteomes" id="UP000245119"/>
    </source>
</evidence>